<feature type="transmembrane region" description="Helical" evidence="7">
    <location>
        <begin position="186"/>
        <end position="205"/>
    </location>
</feature>
<dbReference type="GO" id="GO:0005886">
    <property type="term" value="C:plasma membrane"/>
    <property type="evidence" value="ECO:0007669"/>
    <property type="project" value="UniProtKB-SubCell"/>
</dbReference>
<dbReference type="AlphaFoldDB" id="A0A562UTL1"/>
<keyword evidence="9" id="KW-1185">Reference proteome</keyword>
<keyword evidence="3" id="KW-1003">Cell membrane</keyword>
<comment type="caution">
    <text evidence="8">The sequence shown here is derived from an EMBL/GenBank/DDBJ whole genome shotgun (WGS) entry which is preliminary data.</text>
</comment>
<feature type="transmembrane region" description="Helical" evidence="7">
    <location>
        <begin position="150"/>
        <end position="174"/>
    </location>
</feature>
<keyword evidence="5 7" id="KW-1133">Transmembrane helix</keyword>
<sequence>MRGDIFGMSDRKPDPALFAGDLFGEVYQSEIADPGERQTLAGLLPGLLTCLIAALAAMWLAEHYGFPAILLGLLIGLALHFLADHPALGTGLDFAARHFLRIGIVLLGLQVTVMQIGAIGWLAFAGLLAIMMAAFGAGLIGAKLSGQGRYAGVLAGGATAICGASAALAIYSVIGRDRLDQARFTITLVGIALASALALSIYPAAAQSLGLDAAQAGYLVGASIHDVAQAIGGGYAISDEAGAQATIIKLARVTLLAPAVALIALWLGEAGGAEAKSKPVWRRLSMPWFIIAFLALVAVNSVVTLPVQLAESGLAASKFLLLLAVTATAMRARLSLLLEAGWRPLVPVIAATLASFMAALAVALLLI</sequence>
<dbReference type="EMBL" id="VLLK01000001">
    <property type="protein sequence ID" value="TWJ08949.1"/>
    <property type="molecule type" value="Genomic_DNA"/>
</dbReference>
<feature type="transmembrane region" description="Helical" evidence="7">
    <location>
        <begin position="104"/>
        <end position="130"/>
    </location>
</feature>
<dbReference type="Pfam" id="PF03601">
    <property type="entry name" value="Cons_hypoth698"/>
    <property type="match status" value="1"/>
</dbReference>
<dbReference type="PANTHER" id="PTHR30106">
    <property type="entry name" value="INNER MEMBRANE PROTEIN YEIH-RELATED"/>
    <property type="match status" value="1"/>
</dbReference>
<feature type="transmembrane region" description="Helical" evidence="7">
    <location>
        <begin position="66"/>
        <end position="83"/>
    </location>
</feature>
<dbReference type="InterPro" id="IPR018383">
    <property type="entry name" value="UPF0324_pro"/>
</dbReference>
<evidence type="ECO:0000256" key="4">
    <source>
        <dbReference type="ARBA" id="ARBA00022692"/>
    </source>
</evidence>
<evidence type="ECO:0000256" key="2">
    <source>
        <dbReference type="ARBA" id="ARBA00007977"/>
    </source>
</evidence>
<accession>A0A562UTL1</accession>
<evidence type="ECO:0000256" key="6">
    <source>
        <dbReference type="ARBA" id="ARBA00023136"/>
    </source>
</evidence>
<proteinExistence type="inferred from homology"/>
<evidence type="ECO:0000313" key="8">
    <source>
        <dbReference type="EMBL" id="TWJ08949.1"/>
    </source>
</evidence>
<keyword evidence="4 7" id="KW-0812">Transmembrane</keyword>
<evidence type="ECO:0000256" key="5">
    <source>
        <dbReference type="ARBA" id="ARBA00022989"/>
    </source>
</evidence>
<reference evidence="8 9" key="1">
    <citation type="submission" date="2019-07" db="EMBL/GenBank/DDBJ databases">
        <title>Genomic Encyclopedia of Archaeal and Bacterial Type Strains, Phase II (KMG-II): from individual species to whole genera.</title>
        <authorList>
            <person name="Goeker M."/>
        </authorList>
    </citation>
    <scope>NUCLEOTIDE SEQUENCE [LARGE SCALE GENOMIC DNA]</scope>
    <source>
        <strain evidence="8 9">ATCC BAA-2084</strain>
    </source>
</reference>
<dbReference type="PANTHER" id="PTHR30106:SF2">
    <property type="entry name" value="UPF0324 INNER MEMBRANE PROTEIN YEIH"/>
    <property type="match status" value="1"/>
</dbReference>
<feature type="transmembrane region" description="Helical" evidence="7">
    <location>
        <begin position="344"/>
        <end position="366"/>
    </location>
</feature>
<dbReference type="Proteomes" id="UP000320547">
    <property type="component" value="Unassembled WGS sequence"/>
</dbReference>
<dbReference type="STRING" id="476157.GCA_001663155_00174"/>
<feature type="transmembrane region" description="Helical" evidence="7">
    <location>
        <begin position="40"/>
        <end position="60"/>
    </location>
</feature>
<keyword evidence="6 7" id="KW-0472">Membrane</keyword>
<evidence type="ECO:0000256" key="1">
    <source>
        <dbReference type="ARBA" id="ARBA00004651"/>
    </source>
</evidence>
<comment type="subcellular location">
    <subcellularLocation>
        <location evidence="1">Cell membrane</location>
        <topology evidence="1">Multi-pass membrane protein</topology>
    </subcellularLocation>
</comment>
<evidence type="ECO:0000256" key="3">
    <source>
        <dbReference type="ARBA" id="ARBA00022475"/>
    </source>
</evidence>
<evidence type="ECO:0000256" key="7">
    <source>
        <dbReference type="SAM" id="Phobius"/>
    </source>
</evidence>
<evidence type="ECO:0000313" key="9">
    <source>
        <dbReference type="Proteomes" id="UP000320547"/>
    </source>
</evidence>
<organism evidence="8 9">
    <name type="scientific">Altererythrobacter ishigakiensis</name>
    <dbReference type="NCBI Taxonomy" id="476157"/>
    <lineage>
        <taxon>Bacteria</taxon>
        <taxon>Pseudomonadati</taxon>
        <taxon>Pseudomonadota</taxon>
        <taxon>Alphaproteobacteria</taxon>
        <taxon>Sphingomonadales</taxon>
        <taxon>Erythrobacteraceae</taxon>
        <taxon>Altererythrobacter</taxon>
    </lineage>
</organism>
<protein>
    <submittedName>
        <fullName evidence="8">Putative integral membrane protein (TIGR00698 family)</fullName>
    </submittedName>
</protein>
<feature type="transmembrane region" description="Helical" evidence="7">
    <location>
        <begin position="288"/>
        <end position="307"/>
    </location>
</feature>
<gene>
    <name evidence="8" type="ORF">JN10_0570</name>
</gene>
<feature type="transmembrane region" description="Helical" evidence="7">
    <location>
        <begin position="250"/>
        <end position="268"/>
    </location>
</feature>
<comment type="similarity">
    <text evidence="2">Belongs to the UPF0324 family.</text>
</comment>
<name>A0A562UTL1_9SPHN</name>